<protein>
    <submittedName>
        <fullName evidence="1">Uncharacterized protein</fullName>
    </submittedName>
</protein>
<accession>A0ABT6VWU2</accession>
<name>A0ABT6VWU2_9ACTN</name>
<keyword evidence="2" id="KW-1185">Reference proteome</keyword>
<proteinExistence type="predicted"/>
<gene>
    <name evidence="1" type="ORF">POF43_009570</name>
</gene>
<sequence>MPGLTVRWLTEASLAVPGLTVRWRTVPWWAAGWAAGLAVRWF</sequence>
<organism evidence="1 2">
    <name type="scientific">Streptantibioticus silvisoli</name>
    <dbReference type="NCBI Taxonomy" id="2705255"/>
    <lineage>
        <taxon>Bacteria</taxon>
        <taxon>Bacillati</taxon>
        <taxon>Actinomycetota</taxon>
        <taxon>Actinomycetes</taxon>
        <taxon>Kitasatosporales</taxon>
        <taxon>Streptomycetaceae</taxon>
        <taxon>Streptantibioticus</taxon>
    </lineage>
</organism>
<dbReference type="EMBL" id="JAAGKO020000009">
    <property type="protein sequence ID" value="MDI5962953.1"/>
    <property type="molecule type" value="Genomic_DNA"/>
</dbReference>
<dbReference type="Proteomes" id="UP001156398">
    <property type="component" value="Unassembled WGS sequence"/>
</dbReference>
<evidence type="ECO:0000313" key="2">
    <source>
        <dbReference type="Proteomes" id="UP001156398"/>
    </source>
</evidence>
<comment type="caution">
    <text evidence="1">The sequence shown here is derived from an EMBL/GenBank/DDBJ whole genome shotgun (WGS) entry which is preliminary data.</text>
</comment>
<evidence type="ECO:0000313" key="1">
    <source>
        <dbReference type="EMBL" id="MDI5962953.1"/>
    </source>
</evidence>
<dbReference type="RefSeq" id="WP_271325623.1">
    <property type="nucleotide sequence ID" value="NZ_JAAGKO020000009.1"/>
</dbReference>
<reference evidence="1 2" key="1">
    <citation type="submission" date="2023-05" db="EMBL/GenBank/DDBJ databases">
        <title>Streptantibioticus silvisoli sp. nov., acidotolerant actinomycetes 1 from pine litter.</title>
        <authorList>
            <person name="Swiecimska M."/>
            <person name="Golinska P."/>
            <person name="Sangal V."/>
            <person name="Wachnowicz B."/>
            <person name="Goodfellow M."/>
        </authorList>
    </citation>
    <scope>NUCLEOTIDE SEQUENCE [LARGE SCALE GENOMIC DNA]</scope>
    <source>
        <strain evidence="1 2">SL54</strain>
    </source>
</reference>